<feature type="compositionally biased region" description="Polar residues" evidence="1">
    <location>
        <begin position="79"/>
        <end position="100"/>
    </location>
</feature>
<organism evidence="2 3">
    <name type="scientific">Diabrotica balteata</name>
    <name type="common">Banded cucumber beetle</name>
    <dbReference type="NCBI Taxonomy" id="107213"/>
    <lineage>
        <taxon>Eukaryota</taxon>
        <taxon>Metazoa</taxon>
        <taxon>Ecdysozoa</taxon>
        <taxon>Arthropoda</taxon>
        <taxon>Hexapoda</taxon>
        <taxon>Insecta</taxon>
        <taxon>Pterygota</taxon>
        <taxon>Neoptera</taxon>
        <taxon>Endopterygota</taxon>
        <taxon>Coleoptera</taxon>
        <taxon>Polyphaga</taxon>
        <taxon>Cucujiformia</taxon>
        <taxon>Chrysomeloidea</taxon>
        <taxon>Chrysomelidae</taxon>
        <taxon>Galerucinae</taxon>
        <taxon>Diabroticina</taxon>
        <taxon>Diabroticites</taxon>
        <taxon>Diabrotica</taxon>
    </lineage>
</organism>
<dbReference type="AlphaFoldDB" id="A0A9N9T3D0"/>
<evidence type="ECO:0000313" key="3">
    <source>
        <dbReference type="Proteomes" id="UP001153709"/>
    </source>
</evidence>
<evidence type="ECO:0000313" key="2">
    <source>
        <dbReference type="EMBL" id="CAG9835670.1"/>
    </source>
</evidence>
<feature type="region of interest" description="Disordered" evidence="1">
    <location>
        <begin position="62"/>
        <end position="115"/>
    </location>
</feature>
<dbReference type="EMBL" id="OU898281">
    <property type="protein sequence ID" value="CAG9835670.1"/>
    <property type="molecule type" value="Genomic_DNA"/>
</dbReference>
<feature type="compositionally biased region" description="Basic and acidic residues" evidence="1">
    <location>
        <begin position="62"/>
        <end position="74"/>
    </location>
</feature>
<evidence type="ECO:0000256" key="1">
    <source>
        <dbReference type="SAM" id="MobiDB-lite"/>
    </source>
</evidence>
<keyword evidence="3" id="KW-1185">Reference proteome</keyword>
<reference evidence="2" key="1">
    <citation type="submission" date="2022-01" db="EMBL/GenBank/DDBJ databases">
        <authorList>
            <person name="King R."/>
        </authorList>
    </citation>
    <scope>NUCLEOTIDE SEQUENCE</scope>
</reference>
<name>A0A9N9T3D0_DIABA</name>
<protein>
    <submittedName>
        <fullName evidence="2">Uncharacterized protein</fullName>
    </submittedName>
</protein>
<gene>
    <name evidence="2" type="ORF">DIABBA_LOCUS8840</name>
</gene>
<sequence>MEVKQEISEETCKIENNDFDYAVLDGFKCEIQGAFDIQSTHDTYDSLGLKKCSINTEIEQHENKFNPFEENKETETDDLSLQTNEESDNYSEALNNSNNAVPEYPSTLEVEDLPQSVKNGIQEDIEIDLMDEISLSQQNDPIINDQ</sequence>
<accession>A0A9N9T3D0</accession>
<dbReference type="Proteomes" id="UP001153709">
    <property type="component" value="Chromosome 6"/>
</dbReference>
<proteinExistence type="predicted"/>